<dbReference type="InterPro" id="IPR018060">
    <property type="entry name" value="HTH_AraC"/>
</dbReference>
<keyword evidence="4" id="KW-0812">Transmembrane</keyword>
<feature type="transmembrane region" description="Helical" evidence="4">
    <location>
        <begin position="52"/>
        <end position="74"/>
    </location>
</feature>
<name>A0A255YTQ2_9SPHN</name>
<feature type="transmembrane region" description="Helical" evidence="4">
    <location>
        <begin position="144"/>
        <end position="164"/>
    </location>
</feature>
<organism evidence="6 7">
    <name type="scientific">Sandarakinorhabdus cyanobacteriorum</name>
    <dbReference type="NCBI Taxonomy" id="1981098"/>
    <lineage>
        <taxon>Bacteria</taxon>
        <taxon>Pseudomonadati</taxon>
        <taxon>Pseudomonadota</taxon>
        <taxon>Alphaproteobacteria</taxon>
        <taxon>Sphingomonadales</taxon>
        <taxon>Sphingosinicellaceae</taxon>
        <taxon>Sandarakinorhabdus</taxon>
    </lineage>
</organism>
<dbReference type="AlphaFoldDB" id="A0A255YTQ2"/>
<comment type="caution">
    <text evidence="6">The sequence shown here is derived from an EMBL/GenBank/DDBJ whole genome shotgun (WGS) entry which is preliminary data.</text>
</comment>
<dbReference type="OrthoDB" id="5492415at2"/>
<dbReference type="PROSITE" id="PS01124">
    <property type="entry name" value="HTH_ARAC_FAMILY_2"/>
    <property type="match status" value="1"/>
</dbReference>
<keyword evidence="4" id="KW-0472">Membrane</keyword>
<feature type="domain" description="HTH araC/xylS-type" evidence="5">
    <location>
        <begin position="302"/>
        <end position="409"/>
    </location>
</feature>
<dbReference type="Proteomes" id="UP000216991">
    <property type="component" value="Unassembled WGS sequence"/>
</dbReference>
<evidence type="ECO:0000256" key="3">
    <source>
        <dbReference type="ARBA" id="ARBA00023163"/>
    </source>
</evidence>
<dbReference type="InterPro" id="IPR018062">
    <property type="entry name" value="HTH_AraC-typ_CS"/>
</dbReference>
<feature type="transmembrane region" description="Helical" evidence="4">
    <location>
        <begin position="258"/>
        <end position="274"/>
    </location>
</feature>
<keyword evidence="3" id="KW-0804">Transcription</keyword>
<dbReference type="SUPFAM" id="SSF46689">
    <property type="entry name" value="Homeodomain-like"/>
    <property type="match status" value="1"/>
</dbReference>
<feature type="transmembrane region" description="Helical" evidence="4">
    <location>
        <begin position="184"/>
        <end position="204"/>
    </location>
</feature>
<sequence>MPPWMTGCSMPNNSVMRVFISLFPKQLWRKANPRPAFQQRRDCGRVGAVIKFGVLSITLLVGTAQGLVLALMLWRSAANRAANRWLALLILAVAALITPYIIGFAGFYDTWPWLSFMPLNYTLGFGPLLWLYACSLCGRPPKLVWPHFLPVAIEFLADALVFPLPLETKNWWDTVAAAPILSPAFRVASFISLAVYGRLAWAVWADYRRWLRENVTDAVDYDPDWIRNSLAAMGLVGLVWLGFFIANLLEPSRNYFDQFWLYVIFSGLVIYLGVEGWRHAAMRYPQPADRLEETPPVGRDWAALGARFEAEIEARRLWQDPDLTATSLARALGTNGNYLARAFNEGLGFNFNALINRRRVREVQAWLADPADTRAILTMAMDAGFRSKASFNRAFAEFGGMTPTEARLKS</sequence>
<feature type="transmembrane region" description="Helical" evidence="4">
    <location>
        <begin position="113"/>
        <end position="132"/>
    </location>
</feature>
<keyword evidence="2" id="KW-0238">DNA-binding</keyword>
<feature type="transmembrane region" description="Helical" evidence="4">
    <location>
        <begin position="86"/>
        <end position="107"/>
    </location>
</feature>
<keyword evidence="4" id="KW-1133">Transmembrane helix</keyword>
<evidence type="ECO:0000259" key="5">
    <source>
        <dbReference type="PROSITE" id="PS01124"/>
    </source>
</evidence>
<keyword evidence="1" id="KW-0805">Transcription regulation</keyword>
<accession>A0A255YTQ2</accession>
<dbReference type="GO" id="GO:0003700">
    <property type="term" value="F:DNA-binding transcription factor activity"/>
    <property type="evidence" value="ECO:0007669"/>
    <property type="project" value="InterPro"/>
</dbReference>
<dbReference type="InterPro" id="IPR009057">
    <property type="entry name" value="Homeodomain-like_sf"/>
</dbReference>
<keyword evidence="7" id="KW-1185">Reference proteome</keyword>
<protein>
    <recommendedName>
        <fullName evidence="5">HTH araC/xylS-type domain-containing protein</fullName>
    </recommendedName>
</protein>
<dbReference type="GO" id="GO:0043565">
    <property type="term" value="F:sequence-specific DNA binding"/>
    <property type="evidence" value="ECO:0007669"/>
    <property type="project" value="InterPro"/>
</dbReference>
<dbReference type="PROSITE" id="PS00041">
    <property type="entry name" value="HTH_ARAC_FAMILY_1"/>
    <property type="match status" value="1"/>
</dbReference>
<evidence type="ECO:0000313" key="6">
    <source>
        <dbReference type="EMBL" id="OYQ32044.1"/>
    </source>
</evidence>
<evidence type="ECO:0000256" key="4">
    <source>
        <dbReference type="SAM" id="Phobius"/>
    </source>
</evidence>
<dbReference type="Pfam" id="PF12833">
    <property type="entry name" value="HTH_18"/>
    <property type="match status" value="1"/>
</dbReference>
<dbReference type="SMART" id="SM00342">
    <property type="entry name" value="HTH_ARAC"/>
    <property type="match status" value="1"/>
</dbReference>
<reference evidence="6 7" key="1">
    <citation type="submission" date="2017-07" db="EMBL/GenBank/DDBJ databases">
        <title>Sandarakinorhabdus cyanobacteriorum sp. nov., a novel bacterium isolated from cyanobacterial aggregates in a eutrophic lake.</title>
        <authorList>
            <person name="Cai H."/>
        </authorList>
    </citation>
    <scope>NUCLEOTIDE SEQUENCE [LARGE SCALE GENOMIC DNA]</scope>
    <source>
        <strain evidence="6 7">TH057</strain>
    </source>
</reference>
<dbReference type="PANTHER" id="PTHR43280">
    <property type="entry name" value="ARAC-FAMILY TRANSCRIPTIONAL REGULATOR"/>
    <property type="match status" value="1"/>
</dbReference>
<dbReference type="Gene3D" id="1.10.10.60">
    <property type="entry name" value="Homeodomain-like"/>
    <property type="match status" value="1"/>
</dbReference>
<evidence type="ECO:0000256" key="2">
    <source>
        <dbReference type="ARBA" id="ARBA00023125"/>
    </source>
</evidence>
<dbReference type="EMBL" id="NOXT01000082">
    <property type="protein sequence ID" value="OYQ32044.1"/>
    <property type="molecule type" value="Genomic_DNA"/>
</dbReference>
<evidence type="ECO:0000313" key="7">
    <source>
        <dbReference type="Proteomes" id="UP000216991"/>
    </source>
</evidence>
<evidence type="ECO:0000256" key="1">
    <source>
        <dbReference type="ARBA" id="ARBA00023015"/>
    </source>
</evidence>
<proteinExistence type="predicted"/>
<feature type="transmembrane region" description="Helical" evidence="4">
    <location>
        <begin position="225"/>
        <end position="246"/>
    </location>
</feature>
<dbReference type="PANTHER" id="PTHR43280:SF29">
    <property type="entry name" value="ARAC-FAMILY TRANSCRIPTIONAL REGULATOR"/>
    <property type="match status" value="1"/>
</dbReference>
<gene>
    <name evidence="6" type="ORF">CHU93_03865</name>
</gene>